<dbReference type="PROSITE" id="PS50097">
    <property type="entry name" value="BTB"/>
    <property type="match status" value="1"/>
</dbReference>
<evidence type="ECO:0000256" key="2">
    <source>
        <dbReference type="ARBA" id="ARBA00022737"/>
    </source>
</evidence>
<dbReference type="SMART" id="SM00612">
    <property type="entry name" value="Kelch"/>
    <property type="match status" value="4"/>
</dbReference>
<protein>
    <submittedName>
        <fullName evidence="4">KLHL29</fullName>
    </submittedName>
</protein>
<dbReference type="InterPro" id="IPR006652">
    <property type="entry name" value="Kelch_1"/>
</dbReference>
<dbReference type="OrthoDB" id="6100350at2759"/>
<dbReference type="Pfam" id="PF24681">
    <property type="entry name" value="Kelch_KLHDC2_KLHL20_DRC7"/>
    <property type="match status" value="1"/>
</dbReference>
<dbReference type="SUPFAM" id="SSF54695">
    <property type="entry name" value="POZ domain"/>
    <property type="match status" value="1"/>
</dbReference>
<sequence length="639" mass="72403">MCTKIHIASKFKCPYDPFYQNYTTSSRYLGIDISMEPGKMRYLDTLTDGLENLLSTGQHSDIEVIVDDRSFHCHKVILSAMSPYFEAMFSHDMRENRDGVVKLYDIEAEIFEKILQFLYTGKNVVSEENAEMIFRAASLMQIPCLQATCADFLLTQVSPDNCIGIWKIAQAHNCDKLKQTSFMFILENFQVISTTEDFLNLDLDELVGIIKSDHLITQSEELVCDMAMEWINHDKESRQNSAGKILDVLRLPLLSANYLCHTFESNHYLQNDPECKTVIQEAMKYHTCPTKRQDFTSHRSTHRYNSKTNDCIVIIGGLLSTTPRYQTTKEVLCYSFQQEKWFNLPSLPYDPGYEFATCTYGSSIFVSGGWLKLQGLAEYKTHKNKWKVCPQMTNGRCGHVMVSVNNSIFVLGGRDGVIPAMTNIEEYNLLTNKWTTVGDLPLGVRSTSAAAIGEKIYVFGGIIESDKDTMSVQCFDTRHHTVTVCGDLPFSCRLTRTFALDTAVYVMAPDGRVIQFCDSSLNIITKFQARRLRTSSSGSDNNVVEPPNAPTTCHGKLVCKLPNFSQHHFEVVQYRGHILLVGGKTPDNTILKNIMVADIHDKGDTNDLFNDLEMPSARWCFGCIRAVINKDFLNNELYV</sequence>
<dbReference type="InterPro" id="IPR015915">
    <property type="entry name" value="Kelch-typ_b-propeller"/>
</dbReference>
<keyword evidence="1" id="KW-0880">Kelch repeat</keyword>
<dbReference type="InterPro" id="IPR000210">
    <property type="entry name" value="BTB/POZ_dom"/>
</dbReference>
<dbReference type="Gene3D" id="2.120.10.80">
    <property type="entry name" value="Kelch-type beta propeller"/>
    <property type="match status" value="1"/>
</dbReference>
<dbReference type="PANTHER" id="PTHR45632:SF5">
    <property type="entry name" value="KELCH-LIKE PROTEIN 22"/>
    <property type="match status" value="1"/>
</dbReference>
<dbReference type="SMART" id="SM00875">
    <property type="entry name" value="BACK"/>
    <property type="match status" value="1"/>
</dbReference>
<dbReference type="AlphaFoldDB" id="A0A6J8E2V8"/>
<dbReference type="Gene3D" id="3.30.710.10">
    <property type="entry name" value="Potassium Channel Kv1.1, Chain A"/>
    <property type="match status" value="1"/>
</dbReference>
<evidence type="ECO:0000313" key="5">
    <source>
        <dbReference type="Proteomes" id="UP000507470"/>
    </source>
</evidence>
<proteinExistence type="predicted"/>
<gene>
    <name evidence="4" type="ORF">MCOR_46684</name>
</gene>
<keyword evidence="2" id="KW-0677">Repeat</keyword>
<name>A0A6J8E2V8_MYTCO</name>
<feature type="domain" description="BTB" evidence="3">
    <location>
        <begin position="60"/>
        <end position="127"/>
    </location>
</feature>
<dbReference type="PANTHER" id="PTHR45632">
    <property type="entry name" value="LD33804P"/>
    <property type="match status" value="1"/>
</dbReference>
<dbReference type="InterPro" id="IPR011705">
    <property type="entry name" value="BACK"/>
</dbReference>
<dbReference type="Pfam" id="PF00651">
    <property type="entry name" value="BTB"/>
    <property type="match status" value="1"/>
</dbReference>
<evidence type="ECO:0000259" key="3">
    <source>
        <dbReference type="PROSITE" id="PS50097"/>
    </source>
</evidence>
<keyword evidence="5" id="KW-1185">Reference proteome</keyword>
<dbReference type="FunFam" id="1.25.40.420:FF:000001">
    <property type="entry name" value="Kelch-like family member 12"/>
    <property type="match status" value="1"/>
</dbReference>
<dbReference type="SUPFAM" id="SSF117281">
    <property type="entry name" value="Kelch motif"/>
    <property type="match status" value="1"/>
</dbReference>
<reference evidence="4 5" key="1">
    <citation type="submission" date="2020-06" db="EMBL/GenBank/DDBJ databases">
        <authorList>
            <person name="Li R."/>
            <person name="Bekaert M."/>
        </authorList>
    </citation>
    <scope>NUCLEOTIDE SEQUENCE [LARGE SCALE GENOMIC DNA]</scope>
    <source>
        <strain evidence="5">wild</strain>
    </source>
</reference>
<dbReference type="EMBL" id="CACVKT020008243">
    <property type="protein sequence ID" value="CAC5413825.1"/>
    <property type="molecule type" value="Genomic_DNA"/>
</dbReference>
<dbReference type="SMART" id="SM00225">
    <property type="entry name" value="BTB"/>
    <property type="match status" value="1"/>
</dbReference>
<accession>A0A6J8E2V8</accession>
<dbReference type="Gene3D" id="1.25.40.420">
    <property type="match status" value="1"/>
</dbReference>
<evidence type="ECO:0000313" key="4">
    <source>
        <dbReference type="EMBL" id="CAC5413825.1"/>
    </source>
</evidence>
<dbReference type="Pfam" id="PF07707">
    <property type="entry name" value="BACK"/>
    <property type="match status" value="1"/>
</dbReference>
<evidence type="ECO:0000256" key="1">
    <source>
        <dbReference type="ARBA" id="ARBA00022441"/>
    </source>
</evidence>
<organism evidence="4 5">
    <name type="scientific">Mytilus coruscus</name>
    <name type="common">Sea mussel</name>
    <dbReference type="NCBI Taxonomy" id="42192"/>
    <lineage>
        <taxon>Eukaryota</taxon>
        <taxon>Metazoa</taxon>
        <taxon>Spiralia</taxon>
        <taxon>Lophotrochozoa</taxon>
        <taxon>Mollusca</taxon>
        <taxon>Bivalvia</taxon>
        <taxon>Autobranchia</taxon>
        <taxon>Pteriomorphia</taxon>
        <taxon>Mytilida</taxon>
        <taxon>Mytiloidea</taxon>
        <taxon>Mytilidae</taxon>
        <taxon>Mytilinae</taxon>
        <taxon>Mytilus</taxon>
    </lineage>
</organism>
<dbReference type="Proteomes" id="UP000507470">
    <property type="component" value="Unassembled WGS sequence"/>
</dbReference>
<dbReference type="InterPro" id="IPR011333">
    <property type="entry name" value="SKP1/BTB/POZ_sf"/>
</dbReference>